<dbReference type="InterPro" id="IPR043504">
    <property type="entry name" value="Peptidase_S1_PA_chymotrypsin"/>
</dbReference>
<dbReference type="AlphaFoldDB" id="A0A6P2UY88"/>
<reference evidence="1 2" key="1">
    <citation type="submission" date="2019-09" db="EMBL/GenBank/DDBJ databases">
        <authorList>
            <person name="Depoorter E."/>
        </authorList>
    </citation>
    <scope>NUCLEOTIDE SEQUENCE [LARGE SCALE GENOMIC DNA]</scope>
    <source>
        <strain evidence="1">R-71171</strain>
    </source>
</reference>
<evidence type="ECO:0008006" key="3">
    <source>
        <dbReference type="Google" id="ProtNLM"/>
    </source>
</evidence>
<dbReference type="Pfam" id="PF13365">
    <property type="entry name" value="Trypsin_2"/>
    <property type="match status" value="1"/>
</dbReference>
<dbReference type="EMBL" id="CABVQT010000001">
    <property type="protein sequence ID" value="VWC80306.1"/>
    <property type="molecule type" value="Genomic_DNA"/>
</dbReference>
<gene>
    <name evidence="1" type="ORF">BCO71171_00419</name>
</gene>
<evidence type="ECO:0000313" key="2">
    <source>
        <dbReference type="Proteomes" id="UP000494182"/>
    </source>
</evidence>
<protein>
    <recommendedName>
        <fullName evidence="3">Serine protease</fullName>
    </recommendedName>
</protein>
<proteinExistence type="predicted"/>
<dbReference type="InterPro" id="IPR009003">
    <property type="entry name" value="Peptidase_S1_PA"/>
</dbReference>
<name>A0A6P2UY88_9BURK</name>
<dbReference type="Proteomes" id="UP000494182">
    <property type="component" value="Unassembled WGS sequence"/>
</dbReference>
<evidence type="ECO:0000313" key="1">
    <source>
        <dbReference type="EMBL" id="VWC80306.1"/>
    </source>
</evidence>
<organism evidence="1 2">
    <name type="scientific">Burkholderia contaminans</name>
    <dbReference type="NCBI Taxonomy" id="488447"/>
    <lineage>
        <taxon>Bacteria</taxon>
        <taxon>Pseudomonadati</taxon>
        <taxon>Pseudomonadota</taxon>
        <taxon>Betaproteobacteria</taxon>
        <taxon>Burkholderiales</taxon>
        <taxon>Burkholderiaceae</taxon>
        <taxon>Burkholderia</taxon>
        <taxon>Burkholderia cepacia complex</taxon>
    </lineage>
</organism>
<dbReference type="SUPFAM" id="SSF50494">
    <property type="entry name" value="Trypsin-like serine proteases"/>
    <property type="match status" value="1"/>
</dbReference>
<accession>A0A6P2UY88</accession>
<sequence length="252" mass="27188">MGSGFRLKLDGANYLVTAKHVIFDRHDQLYGTALTVTCHSPDKSLATPTIFQIDLNDAKIFASSKFDIAAILIGRNQPLDGHDHVTPLKQLKNSVKRPTTLVGEPYVTPLQLGSGGAVSVDVEAAGMLDSISLASDVYLLGYPTSLGLQTSKFYDFSRPLIRKGIVAGVDAEKSAFVIDCPAYPGNSGGPVVEHCLDGYFRVIGLVSRFIPYETKWHSNRGDVINVDISNSGYTVCVSMDAVLEMFKEAAVS</sequence>
<dbReference type="Gene3D" id="2.40.10.10">
    <property type="entry name" value="Trypsin-like serine proteases"/>
    <property type="match status" value="1"/>
</dbReference>